<feature type="region of interest" description="Disordered" evidence="1">
    <location>
        <begin position="75"/>
        <end position="179"/>
    </location>
</feature>
<evidence type="ECO:0000256" key="1">
    <source>
        <dbReference type="SAM" id="MobiDB-lite"/>
    </source>
</evidence>
<proteinExistence type="predicted"/>
<accession>A0A139AXM9</accession>
<reference evidence="2 3" key="1">
    <citation type="journal article" date="2015" name="Genome Biol. Evol.">
        <title>Phylogenomic analyses indicate that early fungi evolved digesting cell walls of algal ancestors of land plants.</title>
        <authorList>
            <person name="Chang Y."/>
            <person name="Wang S."/>
            <person name="Sekimoto S."/>
            <person name="Aerts A.L."/>
            <person name="Choi C."/>
            <person name="Clum A."/>
            <person name="LaButti K.M."/>
            <person name="Lindquist E.A."/>
            <person name="Yee Ngan C."/>
            <person name="Ohm R.A."/>
            <person name="Salamov A.A."/>
            <person name="Grigoriev I.V."/>
            <person name="Spatafora J.W."/>
            <person name="Berbee M.L."/>
        </authorList>
    </citation>
    <scope>NUCLEOTIDE SEQUENCE [LARGE SCALE GENOMIC DNA]</scope>
    <source>
        <strain evidence="2 3">JEL478</strain>
    </source>
</reference>
<evidence type="ECO:0000313" key="3">
    <source>
        <dbReference type="Proteomes" id="UP000070544"/>
    </source>
</evidence>
<dbReference type="Proteomes" id="UP000070544">
    <property type="component" value="Unassembled WGS sequence"/>
</dbReference>
<keyword evidence="3" id="KW-1185">Reference proteome</keyword>
<dbReference type="EMBL" id="KQ965732">
    <property type="protein sequence ID" value="KXS21488.1"/>
    <property type="molecule type" value="Genomic_DNA"/>
</dbReference>
<feature type="compositionally biased region" description="Pro residues" evidence="1">
    <location>
        <begin position="110"/>
        <end position="122"/>
    </location>
</feature>
<organism evidence="2 3">
    <name type="scientific">Gonapodya prolifera (strain JEL478)</name>
    <name type="common">Monoblepharis prolifera</name>
    <dbReference type="NCBI Taxonomy" id="1344416"/>
    <lineage>
        <taxon>Eukaryota</taxon>
        <taxon>Fungi</taxon>
        <taxon>Fungi incertae sedis</taxon>
        <taxon>Chytridiomycota</taxon>
        <taxon>Chytridiomycota incertae sedis</taxon>
        <taxon>Monoblepharidomycetes</taxon>
        <taxon>Monoblepharidales</taxon>
        <taxon>Gonapodyaceae</taxon>
        <taxon>Gonapodya</taxon>
    </lineage>
</organism>
<sequence length="179" mass="18896">MGSYVQAMKNIYPFENTDHQTLTPLLRGAALSSQSVKIQVTLVVFNPKLASSIPPSLPHRHHPTMRVHHNYSLTTTHSLPSRATSPSASSDPLPLPLSSDTREASKPSPSMSPSPSASPSPSTPLRQDPMRPLNFGEDASDLGVGGPEDVKNGDGGVEIVDREPGRTGELGDDAGARGS</sequence>
<dbReference type="AlphaFoldDB" id="A0A139AXM9"/>
<name>A0A139AXM9_GONPJ</name>
<feature type="compositionally biased region" description="Low complexity" evidence="1">
    <location>
        <begin position="83"/>
        <end position="99"/>
    </location>
</feature>
<gene>
    <name evidence="2" type="ORF">M427DRAFT_130274</name>
</gene>
<evidence type="ECO:0000313" key="2">
    <source>
        <dbReference type="EMBL" id="KXS21488.1"/>
    </source>
</evidence>
<protein>
    <submittedName>
        <fullName evidence="2">Uncharacterized protein</fullName>
    </submittedName>
</protein>